<dbReference type="Proteomes" id="UP000238322">
    <property type="component" value="Unassembled WGS sequence"/>
</dbReference>
<name>A0A2S8FR36_9BACT</name>
<accession>A0A2S8FR36</accession>
<dbReference type="AlphaFoldDB" id="A0A2S8FR36"/>
<evidence type="ECO:0000313" key="1">
    <source>
        <dbReference type="EMBL" id="PQO34520.1"/>
    </source>
</evidence>
<dbReference type="EMBL" id="PUHY01000010">
    <property type="protein sequence ID" value="PQO34520.1"/>
    <property type="molecule type" value="Genomic_DNA"/>
</dbReference>
<sequence>MLPLIDLRMHDGSRHFGSLPDNGDFESLRDVLSQLAGVQVTKFVTDQVTEAWIHFTYQQHLFAANTQLGEWWFFVDDPTCPDEILRGLLSHAGKFLRRQ</sequence>
<dbReference type="RefSeq" id="WP_105330251.1">
    <property type="nucleotide sequence ID" value="NZ_PUHY01000010.1"/>
</dbReference>
<dbReference type="OrthoDB" id="8611971at2"/>
<organism evidence="1 2">
    <name type="scientific">Blastopirellula marina</name>
    <dbReference type="NCBI Taxonomy" id="124"/>
    <lineage>
        <taxon>Bacteria</taxon>
        <taxon>Pseudomonadati</taxon>
        <taxon>Planctomycetota</taxon>
        <taxon>Planctomycetia</taxon>
        <taxon>Pirellulales</taxon>
        <taxon>Pirellulaceae</taxon>
        <taxon>Blastopirellula</taxon>
    </lineage>
</organism>
<protein>
    <submittedName>
        <fullName evidence="1">Uncharacterized protein</fullName>
    </submittedName>
</protein>
<reference evidence="1 2" key="1">
    <citation type="submission" date="2018-02" db="EMBL/GenBank/DDBJ databases">
        <title>Comparative genomes isolates from brazilian mangrove.</title>
        <authorList>
            <person name="Araujo J.E."/>
            <person name="Taketani R.G."/>
            <person name="Silva M.C.P."/>
            <person name="Loureco M.V."/>
            <person name="Andreote F.D."/>
        </authorList>
    </citation>
    <scope>NUCLEOTIDE SEQUENCE [LARGE SCALE GENOMIC DNA]</scope>
    <source>
        <strain evidence="1 2">Hex-1 MGV</strain>
    </source>
</reference>
<proteinExistence type="predicted"/>
<comment type="caution">
    <text evidence="1">The sequence shown here is derived from an EMBL/GenBank/DDBJ whole genome shotgun (WGS) entry which is preliminary data.</text>
</comment>
<gene>
    <name evidence="1" type="ORF">C5Y83_13460</name>
</gene>
<evidence type="ECO:0000313" key="2">
    <source>
        <dbReference type="Proteomes" id="UP000238322"/>
    </source>
</evidence>